<dbReference type="GO" id="GO:0016301">
    <property type="term" value="F:kinase activity"/>
    <property type="evidence" value="ECO:0007669"/>
    <property type="project" value="UniProtKB-KW"/>
</dbReference>
<accession>A0A160PDB2</accession>
<keyword evidence="2" id="KW-0808">Transferase</keyword>
<feature type="region of interest" description="Disordered" evidence="1">
    <location>
        <begin position="1"/>
        <end position="63"/>
    </location>
</feature>
<dbReference type="EMBL" id="AP014809">
    <property type="protein sequence ID" value="BAU89190.1"/>
    <property type="molecule type" value="Genomic_DNA"/>
</dbReference>
<dbReference type="Proteomes" id="UP000218288">
    <property type="component" value="Chromosome"/>
</dbReference>
<dbReference type="AlphaFoldDB" id="A0A160PDB2"/>
<name>A0A160PDB2_9HYPH</name>
<sequence>MQGPPDGEPGDATTGDQHPAGLLRVHTAARPSYPWAGAGLTALPGLGSRIDAGSRSAASPRLS</sequence>
<protein>
    <submittedName>
        <fullName evidence="2">Two-component sensor histidine kinase</fullName>
    </submittedName>
</protein>
<organism evidence="2 3">
    <name type="scientific">Methylorubrum populi</name>
    <dbReference type="NCBI Taxonomy" id="223967"/>
    <lineage>
        <taxon>Bacteria</taxon>
        <taxon>Pseudomonadati</taxon>
        <taxon>Pseudomonadota</taxon>
        <taxon>Alphaproteobacteria</taxon>
        <taxon>Hyphomicrobiales</taxon>
        <taxon>Methylobacteriaceae</taxon>
        <taxon>Methylorubrum</taxon>
    </lineage>
</organism>
<evidence type="ECO:0000313" key="2">
    <source>
        <dbReference type="EMBL" id="BAU89190.1"/>
    </source>
</evidence>
<evidence type="ECO:0000313" key="3">
    <source>
        <dbReference type="Proteomes" id="UP000218288"/>
    </source>
</evidence>
<proteinExistence type="predicted"/>
<gene>
    <name evidence="2" type="ORF">MPPM_0585</name>
</gene>
<feature type="compositionally biased region" description="Low complexity" evidence="1">
    <location>
        <begin position="36"/>
        <end position="47"/>
    </location>
</feature>
<reference evidence="2 3" key="1">
    <citation type="journal article" date="2016" name="Genome Announc.">
        <title>Complete Genome Sequence of Methylobacterium populi P-1M, Isolated from Pink-Pigmented Household Biofilm.</title>
        <authorList>
            <person name="Morohoshi T."/>
            <person name="Ikeda T."/>
        </authorList>
    </citation>
    <scope>NUCLEOTIDE SEQUENCE [LARGE SCALE GENOMIC DNA]</scope>
    <source>
        <strain evidence="2 3">P-1M</strain>
    </source>
</reference>
<keyword evidence="2" id="KW-0418">Kinase</keyword>
<evidence type="ECO:0000256" key="1">
    <source>
        <dbReference type="SAM" id="MobiDB-lite"/>
    </source>
</evidence>